<protein>
    <submittedName>
        <fullName evidence="1">Uncharacterized protein</fullName>
    </submittedName>
</protein>
<gene>
    <name evidence="1" type="ORF">EVAR_2955_1</name>
</gene>
<evidence type="ECO:0000313" key="1">
    <source>
        <dbReference type="EMBL" id="GBP08173.1"/>
    </source>
</evidence>
<reference evidence="1 2" key="1">
    <citation type="journal article" date="2019" name="Commun. Biol.">
        <title>The bagworm genome reveals a unique fibroin gene that provides high tensile strength.</title>
        <authorList>
            <person name="Kono N."/>
            <person name="Nakamura H."/>
            <person name="Ohtoshi R."/>
            <person name="Tomita M."/>
            <person name="Numata K."/>
            <person name="Arakawa K."/>
        </authorList>
    </citation>
    <scope>NUCLEOTIDE SEQUENCE [LARGE SCALE GENOMIC DNA]</scope>
</reference>
<name>A0A4C1T0X3_EUMVA</name>
<organism evidence="1 2">
    <name type="scientific">Eumeta variegata</name>
    <name type="common">Bagworm moth</name>
    <name type="synonym">Eumeta japonica</name>
    <dbReference type="NCBI Taxonomy" id="151549"/>
    <lineage>
        <taxon>Eukaryota</taxon>
        <taxon>Metazoa</taxon>
        <taxon>Ecdysozoa</taxon>
        <taxon>Arthropoda</taxon>
        <taxon>Hexapoda</taxon>
        <taxon>Insecta</taxon>
        <taxon>Pterygota</taxon>
        <taxon>Neoptera</taxon>
        <taxon>Endopterygota</taxon>
        <taxon>Lepidoptera</taxon>
        <taxon>Glossata</taxon>
        <taxon>Ditrysia</taxon>
        <taxon>Tineoidea</taxon>
        <taxon>Psychidae</taxon>
        <taxon>Oiketicinae</taxon>
        <taxon>Eumeta</taxon>
    </lineage>
</organism>
<comment type="caution">
    <text evidence="1">The sequence shown here is derived from an EMBL/GenBank/DDBJ whole genome shotgun (WGS) entry which is preliminary data.</text>
</comment>
<dbReference type="Proteomes" id="UP000299102">
    <property type="component" value="Unassembled WGS sequence"/>
</dbReference>
<dbReference type="AlphaFoldDB" id="A0A4C1T0X3"/>
<sequence length="136" mass="15297">MDNKIDDVCELMKGRRQDILCSVDTSKLREVTGTFLASWEGIGYLVNWREIGLIEGGEWERVTGTLKHWMECNSGNCNSPESEQKRDGNTAVYGVIKVSSKEAQRFHTPSRHSRAAMAAIMLEYGGHRLYVDDSGL</sequence>
<dbReference type="EMBL" id="BGZK01000029">
    <property type="protein sequence ID" value="GBP08173.1"/>
    <property type="molecule type" value="Genomic_DNA"/>
</dbReference>
<evidence type="ECO:0000313" key="2">
    <source>
        <dbReference type="Proteomes" id="UP000299102"/>
    </source>
</evidence>
<keyword evidence="2" id="KW-1185">Reference proteome</keyword>
<dbReference type="OrthoDB" id="418748at2759"/>
<proteinExistence type="predicted"/>
<accession>A0A4C1T0X3</accession>